<sequence>MPQQFYKTTFNIAKVYLDHIRSSNNAFGFHSFSLMNTPSYITRKNTCFTREQPSVIYEFNIVKNKKTAMK</sequence>
<protein>
    <submittedName>
        <fullName evidence="1">Uncharacterized protein</fullName>
    </submittedName>
</protein>
<organism evidence="1 2">
    <name type="scientific">Enterovibrio norvegicus</name>
    <dbReference type="NCBI Taxonomy" id="188144"/>
    <lineage>
        <taxon>Bacteria</taxon>
        <taxon>Pseudomonadati</taxon>
        <taxon>Pseudomonadota</taxon>
        <taxon>Gammaproteobacteria</taxon>
        <taxon>Vibrionales</taxon>
        <taxon>Vibrionaceae</taxon>
        <taxon>Enterovibrio</taxon>
    </lineage>
</organism>
<evidence type="ECO:0000313" key="1">
    <source>
        <dbReference type="EMBL" id="PMN92262.1"/>
    </source>
</evidence>
<dbReference type="EMBL" id="MDAL01000018">
    <property type="protein sequence ID" value="PMN92262.1"/>
    <property type="molecule type" value="Genomic_DNA"/>
</dbReference>
<gene>
    <name evidence="1" type="ORF">BCT23_14830</name>
</gene>
<evidence type="ECO:0000313" key="2">
    <source>
        <dbReference type="Proteomes" id="UP000235387"/>
    </source>
</evidence>
<reference evidence="2" key="1">
    <citation type="submission" date="2016-07" db="EMBL/GenBank/DDBJ databases">
        <title>Nontailed viruses are major unrecognized killers of bacteria in the ocean.</title>
        <authorList>
            <person name="Kauffman K."/>
            <person name="Hussain F."/>
            <person name="Yang J."/>
            <person name="Arevalo P."/>
            <person name="Brown J."/>
            <person name="Cutler M."/>
            <person name="Kelly L."/>
            <person name="Polz M.F."/>
        </authorList>
    </citation>
    <scope>NUCLEOTIDE SEQUENCE [LARGE SCALE GENOMIC DNA]</scope>
    <source>
        <strain evidence="2">10N.261.45.A10</strain>
    </source>
</reference>
<accession>A0A2N7LAV0</accession>
<dbReference type="AlphaFoldDB" id="A0A2N7LAV0"/>
<dbReference type="Proteomes" id="UP000235387">
    <property type="component" value="Unassembled WGS sequence"/>
</dbReference>
<proteinExistence type="predicted"/>
<comment type="caution">
    <text evidence="1">The sequence shown here is derived from an EMBL/GenBank/DDBJ whole genome shotgun (WGS) entry which is preliminary data.</text>
</comment>
<name>A0A2N7LAV0_9GAMM</name>